<dbReference type="Proteomes" id="UP001148834">
    <property type="component" value="Unassembled WGS sequence"/>
</dbReference>
<sequence length="145" mass="16139">MLQNSAMMCLGLFVFMRQTVPYQETSRELSWNHPTNSVVGKLPRTQFTGKASETMTISGTLIPELTGGRLSLTALELMAEQGKPYPLIDGATFMVLGWFVIENISVQSSLFFGDGAPRRLDFSLSLKRVDDSMMTEISDDIMSFL</sequence>
<evidence type="ECO:0000313" key="2">
    <source>
        <dbReference type="EMBL" id="WGE11152.1"/>
    </source>
</evidence>
<evidence type="ECO:0000313" key="3">
    <source>
        <dbReference type="Proteomes" id="UP001148834"/>
    </source>
</evidence>
<proteinExistence type="predicted"/>
<dbReference type="EMBL" id="JAODIR010000001">
    <property type="protein sequence ID" value="MDD2167083.1"/>
    <property type="molecule type" value="Genomic_DNA"/>
</dbReference>
<name>A0A6M8T0P6_GLAPU</name>
<dbReference type="Pfam" id="PF06995">
    <property type="entry name" value="Phage_P2_GpU"/>
    <property type="match status" value="1"/>
</dbReference>
<reference evidence="2" key="2">
    <citation type="submission" date="2023-04" db="EMBL/GenBank/DDBJ databases">
        <title>Molecular characterization of the Integrative and Conjugative elements harboring multidrug-resistance gene from Glaesserella (Haemophilus) parasuis.</title>
        <authorList>
            <person name="Che Y."/>
            <person name="Zhou L."/>
        </authorList>
    </citation>
    <scope>NUCLEOTIDE SEQUENCE</scope>
    <source>
        <strain evidence="2">Z44</strain>
    </source>
</reference>
<evidence type="ECO:0000313" key="1">
    <source>
        <dbReference type="EMBL" id="MDD2167083.1"/>
    </source>
</evidence>
<dbReference type="PIRSF" id="PIRSF029208">
    <property type="entry name" value="Phage_tail_GPU"/>
    <property type="match status" value="1"/>
</dbReference>
<dbReference type="AlphaFoldDB" id="A0A6M8T0P6"/>
<dbReference type="Proteomes" id="UP001222296">
    <property type="component" value="Chromosome"/>
</dbReference>
<dbReference type="InterPro" id="IPR016912">
    <property type="entry name" value="Phage_P2_GpU"/>
</dbReference>
<protein>
    <submittedName>
        <fullName evidence="1">Phage tail protein</fullName>
    </submittedName>
</protein>
<dbReference type="EMBL" id="CP121769">
    <property type="protein sequence ID" value="WGE11152.1"/>
    <property type="molecule type" value="Genomic_DNA"/>
</dbReference>
<gene>
    <name evidence="1" type="ORF">N5925_00370</name>
    <name evidence="2" type="ORF">QBL01_06210</name>
</gene>
<reference evidence="1" key="1">
    <citation type="submission" date="2022-09" db="EMBL/GenBank/DDBJ databases">
        <title>Molecular characterization of Glaesserella parasuis strains circulating in commercial swine farms using whole-genome sequencing.</title>
        <authorList>
            <person name="Mugabi R."/>
            <person name="Clavijo M."/>
            <person name="Li G."/>
        </authorList>
    </citation>
    <scope>NUCLEOTIDE SEQUENCE</scope>
    <source>
        <strain evidence="1">0435-53</strain>
    </source>
</reference>
<dbReference type="RefSeq" id="WP_043896106.1">
    <property type="nucleotide sequence ID" value="NZ_CP054198.1"/>
</dbReference>
<dbReference type="InterPro" id="IPR009734">
    <property type="entry name" value="Myoviridae_GpU"/>
</dbReference>
<accession>A0A6M8T0P6</accession>
<organism evidence="1 3">
    <name type="scientific">Glaesserella parasuis</name>
    <name type="common">Haemophilus parasuis</name>
    <dbReference type="NCBI Taxonomy" id="738"/>
    <lineage>
        <taxon>Bacteria</taxon>
        <taxon>Pseudomonadati</taxon>
        <taxon>Pseudomonadota</taxon>
        <taxon>Gammaproteobacteria</taxon>
        <taxon>Pasteurellales</taxon>
        <taxon>Pasteurellaceae</taxon>
        <taxon>Glaesserella</taxon>
    </lineage>
</organism>